<protein>
    <submittedName>
        <fullName evidence="2">TIGR03747 family integrating conjugative element membrane protein</fullName>
    </submittedName>
</protein>
<keyword evidence="1" id="KW-0812">Transmembrane</keyword>
<proteinExistence type="predicted"/>
<feature type="transmembrane region" description="Helical" evidence="1">
    <location>
        <begin position="183"/>
        <end position="201"/>
    </location>
</feature>
<dbReference type="EMBL" id="PQVI01000003">
    <property type="protein sequence ID" value="POY43191.1"/>
    <property type="molecule type" value="Genomic_DNA"/>
</dbReference>
<reference evidence="2 3" key="1">
    <citation type="submission" date="2018-02" db="EMBL/GenBank/DDBJ databases">
        <title>Classification genera of Pasteurellaceae by whole genome sequence comparison.</title>
        <authorList>
            <person name="Christensen H."/>
        </authorList>
    </citation>
    <scope>NUCLEOTIDE SEQUENCE [LARGE SCALE GENOMIC DNA]</scope>
    <source>
        <strain evidence="2 3">20186H4H1</strain>
    </source>
</reference>
<name>A0ABX4ZUI1_9PAST</name>
<feature type="transmembrane region" description="Helical" evidence="1">
    <location>
        <begin position="207"/>
        <end position="225"/>
    </location>
</feature>
<accession>A0ABX4ZUI1</accession>
<dbReference type="InterPro" id="IPR022266">
    <property type="entry name" value="DtrJ-like"/>
</dbReference>
<keyword evidence="1" id="KW-0472">Membrane</keyword>
<evidence type="ECO:0000313" key="2">
    <source>
        <dbReference type="EMBL" id="POY43191.1"/>
    </source>
</evidence>
<keyword evidence="3" id="KW-1185">Reference proteome</keyword>
<dbReference type="RefSeq" id="WP_103854647.1">
    <property type="nucleotide sequence ID" value="NZ_CBCSDH010000005.1"/>
</dbReference>
<dbReference type="Pfam" id="PF14348">
    <property type="entry name" value="DtrJ-like"/>
    <property type="match status" value="1"/>
</dbReference>
<dbReference type="NCBIfam" id="TIGR03747">
    <property type="entry name" value="conj_TIGR03747"/>
    <property type="match status" value="1"/>
</dbReference>
<feature type="transmembrane region" description="Helical" evidence="1">
    <location>
        <begin position="132"/>
        <end position="155"/>
    </location>
</feature>
<dbReference type="Proteomes" id="UP000237229">
    <property type="component" value="Unassembled WGS sequence"/>
</dbReference>
<keyword evidence="1" id="KW-1133">Transmembrane helix</keyword>
<evidence type="ECO:0000313" key="3">
    <source>
        <dbReference type="Proteomes" id="UP000237229"/>
    </source>
</evidence>
<sequence length="229" mass="26036">MQGNDVPQRPVKQTSSRPCTLIGVLITSLLLSIMIEWVGIAYFWSEQGAEHSKQVMLTEFNWFSEGFQQSLIHSYPVILAQQMLAFIHHWLFVKTGLQSWLTSPKNPDSLSAYLWFYARAYIESVLYVTMTFIIRLIVIVLTSPLFILVALVGLVDGLVQRDLRRFGIGRESAFKYHHAKKSVGPVMLIAWVIYLSIPFAIHPNMILIPGAVLFGLMISLTASNFKKYL</sequence>
<feature type="transmembrane region" description="Helical" evidence="1">
    <location>
        <begin position="21"/>
        <end position="44"/>
    </location>
</feature>
<organism evidence="2 3">
    <name type="scientific">Avibacterium endocarditidis</name>
    <dbReference type="NCBI Taxonomy" id="380674"/>
    <lineage>
        <taxon>Bacteria</taxon>
        <taxon>Pseudomonadati</taxon>
        <taxon>Pseudomonadota</taxon>
        <taxon>Gammaproteobacteria</taxon>
        <taxon>Pasteurellales</taxon>
        <taxon>Pasteurellaceae</taxon>
        <taxon>Avibacterium</taxon>
    </lineage>
</organism>
<gene>
    <name evidence="2" type="ORF">C3Z13_00480</name>
</gene>
<evidence type="ECO:0000256" key="1">
    <source>
        <dbReference type="SAM" id="Phobius"/>
    </source>
</evidence>
<comment type="caution">
    <text evidence="2">The sequence shown here is derived from an EMBL/GenBank/DDBJ whole genome shotgun (WGS) entry which is preliminary data.</text>
</comment>